<feature type="domain" description="HPt" evidence="15">
    <location>
        <begin position="1"/>
        <end position="100"/>
    </location>
</feature>
<dbReference type="InterPro" id="IPR036890">
    <property type="entry name" value="HATPase_C_sf"/>
</dbReference>
<evidence type="ECO:0000256" key="1">
    <source>
        <dbReference type="ARBA" id="ARBA00000085"/>
    </source>
</evidence>
<evidence type="ECO:0000256" key="6">
    <source>
        <dbReference type="ARBA" id="ARBA00022679"/>
    </source>
</evidence>
<dbReference type="PROSITE" id="PS50109">
    <property type="entry name" value="HIS_KIN"/>
    <property type="match status" value="1"/>
</dbReference>
<name>A0A1F4UEI2_UNCW3</name>
<dbReference type="PANTHER" id="PTHR43395">
    <property type="entry name" value="SENSOR HISTIDINE KINASE CHEA"/>
    <property type="match status" value="1"/>
</dbReference>
<keyword evidence="9" id="KW-0067">ATP-binding</keyword>
<evidence type="ECO:0000256" key="3">
    <source>
        <dbReference type="ARBA" id="ARBA00021495"/>
    </source>
</evidence>
<evidence type="ECO:0000256" key="2">
    <source>
        <dbReference type="ARBA" id="ARBA00012438"/>
    </source>
</evidence>
<dbReference type="InterPro" id="IPR003594">
    <property type="entry name" value="HATPase_dom"/>
</dbReference>
<evidence type="ECO:0000256" key="11">
    <source>
        <dbReference type="ARBA" id="ARBA00035100"/>
    </source>
</evidence>
<dbReference type="Pfam" id="PF02518">
    <property type="entry name" value="HATPase_c"/>
    <property type="match status" value="1"/>
</dbReference>
<dbReference type="SMART" id="SM00260">
    <property type="entry name" value="CheW"/>
    <property type="match status" value="1"/>
</dbReference>
<dbReference type="Pfam" id="PF02895">
    <property type="entry name" value="H-kinase_dim"/>
    <property type="match status" value="1"/>
</dbReference>
<comment type="caution">
    <text evidence="16">The sequence shown here is derived from an EMBL/GenBank/DDBJ whole genome shotgun (WGS) entry which is preliminary data.</text>
</comment>
<proteinExistence type="predicted"/>
<dbReference type="InterPro" id="IPR005467">
    <property type="entry name" value="His_kinase_dom"/>
</dbReference>
<dbReference type="Proteomes" id="UP000177025">
    <property type="component" value="Unassembled WGS sequence"/>
</dbReference>
<evidence type="ECO:0000259" key="13">
    <source>
        <dbReference type="PROSITE" id="PS50109"/>
    </source>
</evidence>
<dbReference type="FunFam" id="3.30.565.10:FF:000016">
    <property type="entry name" value="Chemotaxis protein CheA, putative"/>
    <property type="match status" value="1"/>
</dbReference>
<dbReference type="Gene3D" id="3.30.565.10">
    <property type="entry name" value="Histidine kinase-like ATPase, C-terminal domain"/>
    <property type="match status" value="1"/>
</dbReference>
<dbReference type="InterPro" id="IPR036097">
    <property type="entry name" value="HisK_dim/P_sf"/>
</dbReference>
<dbReference type="Pfam" id="PF01584">
    <property type="entry name" value="CheW"/>
    <property type="match status" value="1"/>
</dbReference>
<dbReference type="Gene3D" id="1.10.287.560">
    <property type="entry name" value="Histidine kinase CheA-like, homodimeric domain"/>
    <property type="match status" value="1"/>
</dbReference>
<dbReference type="GO" id="GO:0005524">
    <property type="term" value="F:ATP binding"/>
    <property type="evidence" value="ECO:0007669"/>
    <property type="project" value="UniProtKB-KW"/>
</dbReference>
<sequence length="508" mass="58817">MENYTELFLSEVETYIKQLDDHVIELERDPKMKPAIFEVFRVFHTIKGMAQTMGYEDLARLSHRIEDLLIPAKDKGEIDMSIVEFLFHAIDYLRSTLQALSSNSEIPDSLTIFEAIERLEKGEKVDLLTMNLQITKTSEIRIRMEKLDKLLNLSNELLVARLRLERLCMEIKDQRLIDFRDTATKLIESMQDEVMRLRMLPLSNVFEFFPRWFRDEAKKQGKAVTLEISGGDIEVDRSIIEALKEPLMHLVRNSLDHGFSKEDTEAGERNTVRITAAQEKDWINISVIDNGKGIDWEKIRDLAVERDLISSADSRTLDRESAYNILLRPDFSTREEVSEISGRGIGLDIVNNAISRLGGRLYIFSELDKGSQFSIELPVSIAIIRAMIFRLDRQRFAIPLSFVQETFNLKEDTVKTVHHRELYKLRDEILPMTRLGNIIDYHSNSKKKTVIVVQYLQKKRGFIIDEIIDETDIVTKKVDLLLARNYYSGCAIYSDGLPMMIIDPRGFE</sequence>
<dbReference type="Gene3D" id="2.40.50.180">
    <property type="entry name" value="CheA-289, Domain 4"/>
    <property type="match status" value="1"/>
</dbReference>
<dbReference type="InterPro" id="IPR051315">
    <property type="entry name" value="Bact_Chemotaxis_CheA"/>
</dbReference>
<evidence type="ECO:0000256" key="9">
    <source>
        <dbReference type="ARBA" id="ARBA00022840"/>
    </source>
</evidence>
<keyword evidence="7" id="KW-0547">Nucleotide-binding</keyword>
<dbReference type="PANTHER" id="PTHR43395:SF10">
    <property type="entry name" value="CHEMOTAXIS PROTEIN CHEA"/>
    <property type="match status" value="1"/>
</dbReference>
<dbReference type="PRINTS" id="PR00344">
    <property type="entry name" value="BCTRLSENSOR"/>
</dbReference>
<evidence type="ECO:0000256" key="7">
    <source>
        <dbReference type="ARBA" id="ARBA00022741"/>
    </source>
</evidence>
<gene>
    <name evidence="16" type="ORF">A2Y85_04355</name>
</gene>
<keyword evidence="6" id="KW-0808">Transferase</keyword>
<evidence type="ECO:0000256" key="12">
    <source>
        <dbReference type="PROSITE-ProRule" id="PRU00110"/>
    </source>
</evidence>
<evidence type="ECO:0000259" key="14">
    <source>
        <dbReference type="PROSITE" id="PS50851"/>
    </source>
</evidence>
<dbReference type="GO" id="GO:0006935">
    <property type="term" value="P:chemotaxis"/>
    <property type="evidence" value="ECO:0007669"/>
    <property type="project" value="UniProtKB-KW"/>
</dbReference>
<protein>
    <recommendedName>
        <fullName evidence="3">Chemotaxis protein CheA</fullName>
        <ecNumber evidence="2">2.7.13.3</ecNumber>
    </recommendedName>
</protein>
<keyword evidence="5 12" id="KW-0597">Phosphoprotein</keyword>
<dbReference type="PROSITE" id="PS50894">
    <property type="entry name" value="HPT"/>
    <property type="match status" value="1"/>
</dbReference>
<dbReference type="SUPFAM" id="SSF50341">
    <property type="entry name" value="CheW-like"/>
    <property type="match status" value="1"/>
</dbReference>
<dbReference type="InterPro" id="IPR004105">
    <property type="entry name" value="CheA-like_dim"/>
</dbReference>
<dbReference type="SMART" id="SM00387">
    <property type="entry name" value="HATPase_c"/>
    <property type="match status" value="1"/>
</dbReference>
<keyword evidence="4" id="KW-0145">Chemotaxis</keyword>
<keyword evidence="10" id="KW-0902">Two-component regulatory system</keyword>
<dbReference type="SUPFAM" id="SSF55874">
    <property type="entry name" value="ATPase domain of HSP90 chaperone/DNA topoisomerase II/histidine kinase"/>
    <property type="match status" value="1"/>
</dbReference>
<dbReference type="InterPro" id="IPR002545">
    <property type="entry name" value="CheW-lke_dom"/>
</dbReference>
<dbReference type="InterPro" id="IPR036061">
    <property type="entry name" value="CheW-like_dom_sf"/>
</dbReference>
<dbReference type="AlphaFoldDB" id="A0A1F4UEI2"/>
<dbReference type="InterPro" id="IPR008207">
    <property type="entry name" value="Sig_transdc_His_kin_Hpt_dom"/>
</dbReference>
<reference evidence="16 17" key="1">
    <citation type="journal article" date="2016" name="Nat. Commun.">
        <title>Thousands of microbial genomes shed light on interconnected biogeochemical processes in an aquifer system.</title>
        <authorList>
            <person name="Anantharaman K."/>
            <person name="Brown C.T."/>
            <person name="Hug L.A."/>
            <person name="Sharon I."/>
            <person name="Castelle C.J."/>
            <person name="Probst A.J."/>
            <person name="Thomas B.C."/>
            <person name="Singh A."/>
            <person name="Wilkins M.J."/>
            <person name="Karaoz U."/>
            <person name="Brodie E.L."/>
            <person name="Williams K.H."/>
            <person name="Hubbard S.S."/>
            <person name="Banfield J.F."/>
        </authorList>
    </citation>
    <scope>NUCLEOTIDE SEQUENCE [LARGE SCALE GENOMIC DNA]</scope>
</reference>
<feature type="domain" description="CheW-like" evidence="14">
    <location>
        <begin position="383"/>
        <end position="508"/>
    </location>
</feature>
<dbReference type="GO" id="GO:0005737">
    <property type="term" value="C:cytoplasm"/>
    <property type="evidence" value="ECO:0007669"/>
    <property type="project" value="InterPro"/>
</dbReference>
<evidence type="ECO:0000256" key="4">
    <source>
        <dbReference type="ARBA" id="ARBA00022500"/>
    </source>
</evidence>
<dbReference type="InterPro" id="IPR036641">
    <property type="entry name" value="HPT_dom_sf"/>
</dbReference>
<feature type="modified residue" description="Phosphohistidine" evidence="12">
    <location>
        <position position="44"/>
    </location>
</feature>
<dbReference type="SUPFAM" id="SSF47226">
    <property type="entry name" value="Histidine-containing phosphotransfer domain, HPT domain"/>
    <property type="match status" value="1"/>
</dbReference>
<organism evidence="16 17">
    <name type="scientific">candidate division WOR-3 bacterium RBG_13_43_14</name>
    <dbReference type="NCBI Taxonomy" id="1802590"/>
    <lineage>
        <taxon>Bacteria</taxon>
        <taxon>Bacteria division WOR-3</taxon>
    </lineage>
</organism>
<evidence type="ECO:0000313" key="17">
    <source>
        <dbReference type="Proteomes" id="UP000177025"/>
    </source>
</evidence>
<dbReference type="InterPro" id="IPR004358">
    <property type="entry name" value="Sig_transdc_His_kin-like_C"/>
</dbReference>
<evidence type="ECO:0000256" key="5">
    <source>
        <dbReference type="ARBA" id="ARBA00022553"/>
    </source>
</evidence>
<evidence type="ECO:0000256" key="10">
    <source>
        <dbReference type="ARBA" id="ARBA00023012"/>
    </source>
</evidence>
<dbReference type="CDD" id="cd00088">
    <property type="entry name" value="HPT"/>
    <property type="match status" value="1"/>
</dbReference>
<dbReference type="SMART" id="SM00073">
    <property type="entry name" value="HPT"/>
    <property type="match status" value="1"/>
</dbReference>
<evidence type="ECO:0000259" key="15">
    <source>
        <dbReference type="PROSITE" id="PS50894"/>
    </source>
</evidence>
<dbReference type="Gene3D" id="1.20.120.160">
    <property type="entry name" value="HPT domain"/>
    <property type="match status" value="1"/>
</dbReference>
<comment type="catalytic activity">
    <reaction evidence="1">
        <text>ATP + protein L-histidine = ADP + protein N-phospho-L-histidine.</text>
        <dbReference type="EC" id="2.7.13.3"/>
    </reaction>
</comment>
<comment type="function">
    <text evidence="11">Involved in the transmission of sensory signals from the chemoreceptors to the flagellar motors. CheA is autophosphorylated; it can transfer its phosphate group to either CheB or CheY.</text>
</comment>
<dbReference type="EC" id="2.7.13.3" evidence="2"/>
<evidence type="ECO:0000256" key="8">
    <source>
        <dbReference type="ARBA" id="ARBA00022777"/>
    </source>
</evidence>
<dbReference type="SMART" id="SM01231">
    <property type="entry name" value="H-kinase_dim"/>
    <property type="match status" value="1"/>
</dbReference>
<dbReference type="Pfam" id="PF01627">
    <property type="entry name" value="Hpt"/>
    <property type="match status" value="1"/>
</dbReference>
<dbReference type="SUPFAM" id="SSF47384">
    <property type="entry name" value="Homodimeric domain of signal transducing histidine kinase"/>
    <property type="match status" value="1"/>
</dbReference>
<dbReference type="EMBL" id="MEUM01000025">
    <property type="protein sequence ID" value="OGC43346.1"/>
    <property type="molecule type" value="Genomic_DNA"/>
</dbReference>
<feature type="domain" description="Histidine kinase" evidence="13">
    <location>
        <begin position="187"/>
        <end position="381"/>
    </location>
</feature>
<evidence type="ECO:0000313" key="16">
    <source>
        <dbReference type="EMBL" id="OGC43346.1"/>
    </source>
</evidence>
<dbReference type="PROSITE" id="PS50851">
    <property type="entry name" value="CHEW"/>
    <property type="match status" value="1"/>
</dbReference>
<dbReference type="GO" id="GO:0000155">
    <property type="term" value="F:phosphorelay sensor kinase activity"/>
    <property type="evidence" value="ECO:0007669"/>
    <property type="project" value="InterPro"/>
</dbReference>
<keyword evidence="8" id="KW-0418">Kinase</keyword>
<accession>A0A1F4UEI2</accession>
<dbReference type="InterPro" id="IPR037006">
    <property type="entry name" value="CheA-like_homodim_sf"/>
</dbReference>